<dbReference type="GO" id="GO:0140359">
    <property type="term" value="F:ABC-type transporter activity"/>
    <property type="evidence" value="ECO:0007669"/>
    <property type="project" value="InterPro"/>
</dbReference>
<feature type="transmembrane region" description="Helical" evidence="8">
    <location>
        <begin position="75"/>
        <end position="93"/>
    </location>
</feature>
<evidence type="ECO:0000256" key="1">
    <source>
        <dbReference type="ARBA" id="ARBA00004651"/>
    </source>
</evidence>
<evidence type="ECO:0000256" key="8">
    <source>
        <dbReference type="RuleBase" id="RU361157"/>
    </source>
</evidence>
<organism evidence="10 11">
    <name type="scientific">Amphibacillus xylanus (strain ATCC 51415 / DSM 6626 / JCM 7361 / LMG 17667 / NBRC 15112 / Ep01)</name>
    <dbReference type="NCBI Taxonomy" id="698758"/>
    <lineage>
        <taxon>Bacteria</taxon>
        <taxon>Bacillati</taxon>
        <taxon>Bacillota</taxon>
        <taxon>Bacilli</taxon>
        <taxon>Bacillales</taxon>
        <taxon>Bacillaceae</taxon>
        <taxon>Amphibacillus</taxon>
    </lineage>
</organism>
<feature type="transmembrane region" description="Helical" evidence="8">
    <location>
        <begin position="34"/>
        <end position="55"/>
    </location>
</feature>
<reference evidence="10 11" key="1">
    <citation type="submission" date="2011-01" db="EMBL/GenBank/DDBJ databases">
        <title>Whole genome sequence of Amphibacillus xylinus NBRC 15112.</title>
        <authorList>
            <person name="Nakazawa H."/>
            <person name="Katano Y."/>
            <person name="Nakamura S."/>
            <person name="Sasagawa M."/>
            <person name="Fukada J."/>
            <person name="Arai T."/>
            <person name="Sasakura N."/>
            <person name="Mochizuki D."/>
            <person name="Hosoyama A."/>
            <person name="Harada K."/>
            <person name="Horikawa H."/>
            <person name="Kato Y."/>
            <person name="Harada T."/>
            <person name="Sasaki K."/>
            <person name="Sekiguchi M."/>
            <person name="Hodoyama M."/>
            <person name="Nishiko R."/>
            <person name="Narita H."/>
            <person name="Hanamaki A."/>
            <person name="Hata C."/>
            <person name="Konno Y."/>
            <person name="Niimura Y."/>
            <person name="Yamazaki S."/>
            <person name="Fujita N."/>
        </authorList>
    </citation>
    <scope>NUCLEOTIDE SEQUENCE [LARGE SCALE GENOMIC DNA]</scope>
    <source>
        <strain evidence="11">ATCC 51415 / DSM 6626 / JCM 7361 / LMG 17667 / NBRC 15112 / Ep01</strain>
    </source>
</reference>
<dbReference type="eggNOG" id="COG1682">
    <property type="taxonomic scope" value="Bacteria"/>
</dbReference>
<evidence type="ECO:0000256" key="4">
    <source>
        <dbReference type="ARBA" id="ARBA00022475"/>
    </source>
</evidence>
<evidence type="ECO:0000256" key="2">
    <source>
        <dbReference type="ARBA" id="ARBA00007783"/>
    </source>
</evidence>
<proteinExistence type="inferred from homology"/>
<dbReference type="PATRIC" id="fig|698758.3.peg.2026"/>
<dbReference type="PANTHER" id="PTHR30413:SF10">
    <property type="entry name" value="CAPSULE POLYSACCHARIDE EXPORT INNER-MEMBRANE PROTEIN CTRC"/>
    <property type="match status" value="1"/>
</dbReference>
<dbReference type="PROSITE" id="PS51012">
    <property type="entry name" value="ABC_TM2"/>
    <property type="match status" value="1"/>
</dbReference>
<evidence type="ECO:0000256" key="7">
    <source>
        <dbReference type="ARBA" id="ARBA00023136"/>
    </source>
</evidence>
<protein>
    <recommendedName>
        <fullName evidence="8">Transport permease protein</fullName>
    </recommendedName>
</protein>
<name>K0J010_AMPXN</name>
<keyword evidence="5 8" id="KW-0812">Transmembrane</keyword>
<keyword evidence="11" id="KW-1185">Reference proteome</keyword>
<comment type="similarity">
    <text evidence="2 8">Belongs to the ABC-2 integral membrane protein family.</text>
</comment>
<dbReference type="GO" id="GO:0015920">
    <property type="term" value="P:lipopolysaccharide transport"/>
    <property type="evidence" value="ECO:0007669"/>
    <property type="project" value="TreeGrafter"/>
</dbReference>
<dbReference type="PANTHER" id="PTHR30413">
    <property type="entry name" value="INNER MEMBRANE TRANSPORT PERMEASE"/>
    <property type="match status" value="1"/>
</dbReference>
<dbReference type="OrthoDB" id="9794365at2"/>
<evidence type="ECO:0000313" key="11">
    <source>
        <dbReference type="Proteomes" id="UP000006294"/>
    </source>
</evidence>
<evidence type="ECO:0000313" key="10">
    <source>
        <dbReference type="EMBL" id="BAM48155.1"/>
    </source>
</evidence>
<comment type="subcellular location">
    <subcellularLocation>
        <location evidence="1 8">Cell membrane</location>
        <topology evidence="1 8">Multi-pass membrane protein</topology>
    </subcellularLocation>
</comment>
<feature type="transmembrane region" description="Helical" evidence="8">
    <location>
        <begin position="114"/>
        <end position="143"/>
    </location>
</feature>
<keyword evidence="7 8" id="KW-0472">Membrane</keyword>
<gene>
    <name evidence="10" type="primary">tagG</name>
    <name evidence="10" type="ordered locus">AXY_20230</name>
</gene>
<dbReference type="InterPro" id="IPR013525">
    <property type="entry name" value="ABC2_TM"/>
</dbReference>
<sequence length="276" mass="32431">MKSLYLVLKEQIVNFYLIRRLSFYELKSANNSNYLGIAWEFLNPLIQILIYWFVFGYGIRARGDVEISTGELVPFLPWMVTGFIVYTLFYQSTIQGSKSIYTRLKMLSKMNFPLSIIPNIVIFSQLYIHIFMIFLSLVIIYTFGYGINIYFIQVFYFLFSTVILSYSLALITSTLSTIIRDIHMLLNSSLRLLLYISPVLWSLEDSGRMSGSIKGLLRYNPLYYLIEGYRASFFGTGWYFIENIKLTICFWILTLFILLLGSIIHVRFRRHLIDFV</sequence>
<dbReference type="KEGG" id="axl:AXY_20230"/>
<evidence type="ECO:0000256" key="5">
    <source>
        <dbReference type="ARBA" id="ARBA00022692"/>
    </source>
</evidence>
<accession>K0J010</accession>
<dbReference type="GO" id="GO:0005886">
    <property type="term" value="C:plasma membrane"/>
    <property type="evidence" value="ECO:0007669"/>
    <property type="project" value="UniProtKB-SubCell"/>
</dbReference>
<evidence type="ECO:0000256" key="6">
    <source>
        <dbReference type="ARBA" id="ARBA00022989"/>
    </source>
</evidence>
<keyword evidence="3 8" id="KW-0813">Transport</keyword>
<evidence type="ECO:0000259" key="9">
    <source>
        <dbReference type="PROSITE" id="PS51012"/>
    </source>
</evidence>
<keyword evidence="6 8" id="KW-1133">Transmembrane helix</keyword>
<comment type="caution">
    <text evidence="8">Lacks conserved residue(s) required for the propagation of feature annotation.</text>
</comment>
<dbReference type="AlphaFoldDB" id="K0J010"/>
<evidence type="ECO:0000256" key="3">
    <source>
        <dbReference type="ARBA" id="ARBA00022448"/>
    </source>
</evidence>
<keyword evidence="4 8" id="KW-1003">Cell membrane</keyword>
<dbReference type="RefSeq" id="WP_015010741.1">
    <property type="nucleotide sequence ID" value="NC_018704.1"/>
</dbReference>
<dbReference type="STRING" id="698758.AXY_20230"/>
<feature type="domain" description="ABC transmembrane type-2" evidence="9">
    <location>
        <begin position="35"/>
        <end position="271"/>
    </location>
</feature>
<dbReference type="HOGENOM" id="CLU_060703_1_0_9"/>
<feature type="transmembrane region" description="Helical" evidence="8">
    <location>
        <begin position="248"/>
        <end position="268"/>
    </location>
</feature>
<dbReference type="Pfam" id="PF01061">
    <property type="entry name" value="ABC2_membrane"/>
    <property type="match status" value="1"/>
</dbReference>
<dbReference type="InterPro" id="IPR047817">
    <property type="entry name" value="ABC2_TM_bact-type"/>
</dbReference>
<dbReference type="EMBL" id="AP012050">
    <property type="protein sequence ID" value="BAM48155.1"/>
    <property type="molecule type" value="Genomic_DNA"/>
</dbReference>
<dbReference type="Proteomes" id="UP000006294">
    <property type="component" value="Chromosome"/>
</dbReference>
<feature type="transmembrane region" description="Helical" evidence="8">
    <location>
        <begin position="149"/>
        <end position="172"/>
    </location>
</feature>